<proteinExistence type="inferred from homology"/>
<evidence type="ECO:0000256" key="4">
    <source>
        <dbReference type="ARBA" id="ARBA00022452"/>
    </source>
</evidence>
<dbReference type="PANTHER" id="PTHR33619">
    <property type="entry name" value="POLYSACCHARIDE EXPORT PROTEIN GFCE-RELATED"/>
    <property type="match status" value="1"/>
</dbReference>
<dbReference type="Pfam" id="PF22461">
    <property type="entry name" value="SLBB_2"/>
    <property type="match status" value="2"/>
</dbReference>
<keyword evidence="10" id="KW-0626">Porin</keyword>
<keyword evidence="5" id="KW-0762">Sugar transport</keyword>
<feature type="chain" id="PRO_5032992841" evidence="15">
    <location>
        <begin position="28"/>
        <end position="390"/>
    </location>
</feature>
<protein>
    <submittedName>
        <fullName evidence="18">Polysaccharide export protein</fullName>
    </submittedName>
</protein>
<evidence type="ECO:0000256" key="11">
    <source>
        <dbReference type="ARBA" id="ARBA00023136"/>
    </source>
</evidence>
<dbReference type="InterPro" id="IPR049712">
    <property type="entry name" value="Poly_export"/>
</dbReference>
<evidence type="ECO:0000256" key="3">
    <source>
        <dbReference type="ARBA" id="ARBA00022448"/>
    </source>
</evidence>
<accession>A0A848G463</accession>
<dbReference type="GO" id="GO:0006811">
    <property type="term" value="P:monoatomic ion transport"/>
    <property type="evidence" value="ECO:0007669"/>
    <property type="project" value="UniProtKB-KW"/>
</dbReference>
<dbReference type="PROSITE" id="PS51257">
    <property type="entry name" value="PROKAR_LIPOPROTEIN"/>
    <property type="match status" value="1"/>
</dbReference>
<comment type="caution">
    <text evidence="18">The sequence shown here is derived from an EMBL/GenBank/DDBJ whole genome shotgun (WGS) entry which is preliminary data.</text>
</comment>
<gene>
    <name evidence="18" type="ORF">HHL15_09370</name>
</gene>
<keyword evidence="14" id="KW-0449">Lipoprotein</keyword>
<evidence type="ECO:0000259" key="16">
    <source>
        <dbReference type="Pfam" id="PF02563"/>
    </source>
</evidence>
<evidence type="ECO:0000256" key="7">
    <source>
        <dbReference type="ARBA" id="ARBA00022729"/>
    </source>
</evidence>
<dbReference type="GO" id="GO:0046930">
    <property type="term" value="C:pore complex"/>
    <property type="evidence" value="ECO:0007669"/>
    <property type="project" value="UniProtKB-KW"/>
</dbReference>
<keyword evidence="8" id="KW-0625">Polysaccharide transport</keyword>
<dbReference type="Gene3D" id="3.30.1950.10">
    <property type="entry name" value="wza like domain"/>
    <property type="match status" value="1"/>
</dbReference>
<keyword evidence="9" id="KW-0406">Ion transport</keyword>
<evidence type="ECO:0000256" key="15">
    <source>
        <dbReference type="SAM" id="SignalP"/>
    </source>
</evidence>
<dbReference type="GO" id="GO:0015288">
    <property type="term" value="F:porin activity"/>
    <property type="evidence" value="ECO:0007669"/>
    <property type="project" value="UniProtKB-KW"/>
</dbReference>
<dbReference type="InterPro" id="IPR003715">
    <property type="entry name" value="Poly_export_N"/>
</dbReference>
<evidence type="ECO:0000256" key="10">
    <source>
        <dbReference type="ARBA" id="ARBA00023114"/>
    </source>
</evidence>
<evidence type="ECO:0000256" key="14">
    <source>
        <dbReference type="ARBA" id="ARBA00023288"/>
    </source>
</evidence>
<dbReference type="EMBL" id="JABBGA010000006">
    <property type="protein sequence ID" value="NML25950.1"/>
    <property type="molecule type" value="Genomic_DNA"/>
</dbReference>
<keyword evidence="11" id="KW-0472">Membrane</keyword>
<keyword evidence="13" id="KW-0998">Cell outer membrane</keyword>
<comment type="similarity">
    <text evidence="2">Belongs to the BexD/CtrA/VexA family.</text>
</comment>
<keyword evidence="19" id="KW-1185">Reference proteome</keyword>
<evidence type="ECO:0000259" key="17">
    <source>
        <dbReference type="Pfam" id="PF22461"/>
    </source>
</evidence>
<evidence type="ECO:0000256" key="5">
    <source>
        <dbReference type="ARBA" id="ARBA00022597"/>
    </source>
</evidence>
<dbReference type="InterPro" id="IPR054765">
    <property type="entry name" value="SLBB_dom"/>
</dbReference>
<evidence type="ECO:0000313" key="18">
    <source>
        <dbReference type="EMBL" id="NML25950.1"/>
    </source>
</evidence>
<keyword evidence="7 15" id="KW-0732">Signal</keyword>
<evidence type="ECO:0000256" key="8">
    <source>
        <dbReference type="ARBA" id="ARBA00023047"/>
    </source>
</evidence>
<reference evidence="18 19" key="1">
    <citation type="submission" date="2020-04" db="EMBL/GenBank/DDBJ databases">
        <title>Zoogloea sp. G-4-1-14 isolated from soil.</title>
        <authorList>
            <person name="Dahal R.H."/>
        </authorList>
    </citation>
    <scope>NUCLEOTIDE SEQUENCE [LARGE SCALE GENOMIC DNA]</scope>
    <source>
        <strain evidence="18 19">G-4-1-14</strain>
    </source>
</reference>
<sequence length="390" mass="41213">MNSSRVRELSACVLSGFLAIAGLASCAAIPSSGANKYGVRDVVSTPELPVKIVDVDDKAARRLIAANSRQRFSDAFVERREVGYGVGAGDVIEVSVWEAPPAALFGATVIDPRAGAATARVVTFPDQMISHQGTIRIPFAGAIPAAGKSPQQIEAEIARRLQGKANQPQVLVRVTRNATSNVTIVGEVSQSTRMPLTAKGERLLDAIAAAGGVRQPVGKMTVQLTRGSSVHSMALDTIIQDPKQNIVLYPGDVVTALFQPLSFTALGATGRNEEVQFEAQGISLAQALARSGGLKDERADAKGVFIFRFEDPSVLGGSTGDEAVTPDGKIPVIYRVDLKDPRSFFVAQGFPMQNKDVVYVSNAPAAELQKFLNILTSVVFTATGLGNIGR</sequence>
<dbReference type="PANTHER" id="PTHR33619:SF3">
    <property type="entry name" value="POLYSACCHARIDE EXPORT PROTEIN GFCE-RELATED"/>
    <property type="match status" value="1"/>
</dbReference>
<feature type="domain" description="SLBB" evidence="17">
    <location>
        <begin position="267"/>
        <end position="360"/>
    </location>
</feature>
<organism evidence="18 19">
    <name type="scientific">Zoogloea dura</name>
    <dbReference type="NCBI Taxonomy" id="2728840"/>
    <lineage>
        <taxon>Bacteria</taxon>
        <taxon>Pseudomonadati</taxon>
        <taxon>Pseudomonadota</taxon>
        <taxon>Betaproteobacteria</taxon>
        <taxon>Rhodocyclales</taxon>
        <taxon>Zoogloeaceae</taxon>
        <taxon>Zoogloea</taxon>
    </lineage>
</organism>
<feature type="domain" description="SLBB" evidence="17">
    <location>
        <begin position="181"/>
        <end position="254"/>
    </location>
</feature>
<evidence type="ECO:0000256" key="12">
    <source>
        <dbReference type="ARBA" id="ARBA00023139"/>
    </source>
</evidence>
<evidence type="ECO:0000256" key="1">
    <source>
        <dbReference type="ARBA" id="ARBA00004571"/>
    </source>
</evidence>
<dbReference type="GO" id="GO:0009279">
    <property type="term" value="C:cell outer membrane"/>
    <property type="evidence" value="ECO:0007669"/>
    <property type="project" value="UniProtKB-SubCell"/>
</dbReference>
<dbReference type="Pfam" id="PF02563">
    <property type="entry name" value="Poly_export"/>
    <property type="match status" value="1"/>
</dbReference>
<name>A0A848G463_9RHOO</name>
<evidence type="ECO:0000256" key="9">
    <source>
        <dbReference type="ARBA" id="ARBA00023065"/>
    </source>
</evidence>
<feature type="signal peptide" evidence="15">
    <location>
        <begin position="1"/>
        <end position="27"/>
    </location>
</feature>
<dbReference type="Proteomes" id="UP000580043">
    <property type="component" value="Unassembled WGS sequence"/>
</dbReference>
<evidence type="ECO:0000313" key="19">
    <source>
        <dbReference type="Proteomes" id="UP000580043"/>
    </source>
</evidence>
<evidence type="ECO:0000256" key="6">
    <source>
        <dbReference type="ARBA" id="ARBA00022692"/>
    </source>
</evidence>
<dbReference type="Gene3D" id="3.10.560.10">
    <property type="entry name" value="Outer membrane lipoprotein wza domain like"/>
    <property type="match status" value="2"/>
</dbReference>
<dbReference type="AlphaFoldDB" id="A0A848G463"/>
<keyword evidence="3" id="KW-0813">Transport</keyword>
<dbReference type="GO" id="GO:0015159">
    <property type="term" value="F:polysaccharide transmembrane transporter activity"/>
    <property type="evidence" value="ECO:0007669"/>
    <property type="project" value="InterPro"/>
</dbReference>
<keyword evidence="6" id="KW-0812">Transmembrane</keyword>
<keyword evidence="4" id="KW-1134">Transmembrane beta strand</keyword>
<keyword evidence="12" id="KW-0564">Palmitate</keyword>
<feature type="domain" description="Polysaccharide export protein N-terminal" evidence="16">
    <location>
        <begin position="83"/>
        <end position="175"/>
    </location>
</feature>
<comment type="subcellular location">
    <subcellularLocation>
        <location evidence="1">Cell outer membrane</location>
        <topology evidence="1">Multi-pass membrane protein</topology>
    </subcellularLocation>
</comment>
<evidence type="ECO:0000256" key="2">
    <source>
        <dbReference type="ARBA" id="ARBA00009450"/>
    </source>
</evidence>
<evidence type="ECO:0000256" key="13">
    <source>
        <dbReference type="ARBA" id="ARBA00023237"/>
    </source>
</evidence>